<keyword evidence="3" id="KW-0158">Chromosome</keyword>
<organism evidence="11 14">
    <name type="scientific">Medicago truncatula</name>
    <name type="common">Barrel medic</name>
    <name type="synonym">Medicago tribuloides</name>
    <dbReference type="NCBI Taxonomy" id="3880"/>
    <lineage>
        <taxon>Eukaryota</taxon>
        <taxon>Viridiplantae</taxon>
        <taxon>Streptophyta</taxon>
        <taxon>Embryophyta</taxon>
        <taxon>Tracheophyta</taxon>
        <taxon>Spermatophyta</taxon>
        <taxon>Magnoliopsida</taxon>
        <taxon>eudicotyledons</taxon>
        <taxon>Gunneridae</taxon>
        <taxon>Pentapetalae</taxon>
        <taxon>rosids</taxon>
        <taxon>fabids</taxon>
        <taxon>Fabales</taxon>
        <taxon>Fabaceae</taxon>
        <taxon>Papilionoideae</taxon>
        <taxon>50 kb inversion clade</taxon>
        <taxon>NPAAA clade</taxon>
        <taxon>Hologalegina</taxon>
        <taxon>IRL clade</taxon>
        <taxon>Trifolieae</taxon>
        <taxon>Medicago</taxon>
    </lineage>
</organism>
<dbReference type="OMA" id="YLKMEAH"/>
<dbReference type="Gene3D" id="1.10.418.60">
    <property type="entry name" value="Ncd80 complex, Nuf2 subunit"/>
    <property type="match status" value="1"/>
</dbReference>
<protein>
    <submittedName>
        <fullName evidence="11">Kinetochore Nuf2-like protein</fullName>
    </submittedName>
    <submittedName>
        <fullName evidence="12">Putative kinetochore protein Nuf2</fullName>
    </submittedName>
</protein>
<dbReference type="STRING" id="3880.G7L8V7"/>
<keyword evidence="8" id="KW-0137">Centromere</keyword>
<evidence type="ECO:0000256" key="1">
    <source>
        <dbReference type="ARBA" id="ARBA00004584"/>
    </source>
</evidence>
<dbReference type="GO" id="GO:0051383">
    <property type="term" value="P:kinetochore organization"/>
    <property type="evidence" value="ECO:0000318"/>
    <property type="project" value="GO_Central"/>
</dbReference>
<reference evidence="11 14" key="2">
    <citation type="journal article" date="2014" name="BMC Genomics">
        <title>An improved genome release (version Mt4.0) for the model legume Medicago truncatula.</title>
        <authorList>
            <person name="Tang H."/>
            <person name="Krishnakumar V."/>
            <person name="Bidwell S."/>
            <person name="Rosen B."/>
            <person name="Chan A."/>
            <person name="Zhou S."/>
            <person name="Gentzbittel L."/>
            <person name="Childs K.L."/>
            <person name="Yandell M."/>
            <person name="Gundlach H."/>
            <person name="Mayer K.F."/>
            <person name="Schwartz D.C."/>
            <person name="Town C.D."/>
        </authorList>
    </citation>
    <scope>GENOME REANNOTATION</scope>
    <source>
        <strain evidence="13 14">cv. Jemalong A17</strain>
    </source>
</reference>
<feature type="coiled-coil region" evidence="9">
    <location>
        <begin position="139"/>
        <end position="272"/>
    </location>
</feature>
<dbReference type="PANTHER" id="PTHR48441:SF1">
    <property type="entry name" value="NT-3"/>
    <property type="match status" value="1"/>
</dbReference>
<evidence type="ECO:0000259" key="10">
    <source>
        <dbReference type="Pfam" id="PF03800"/>
    </source>
</evidence>
<sequence>MAMSNYEYPRLRRPEIVQLLNNFQIATVTENDISNPRTGVVLDLYTRILNYLDFLHDEDNGQLDFDALEHLENPDLHVGSIHAIKLYNKIKEMLNLLECPKKYTFNFADLLKPDPHRTEFFLGALLNFCLDRDGRLNAISEIVDEFNALEQKIVEIEENNITQLKLAIAECNEARERELPSVQEVDAKVKELRQTIANLNNKQMSLRSTIKKLKEKTVEMDDKISDAEYKLVQNVQEHGNLLSKIAQSPDKVQRALEEKKLAREEARNAERLAMHNFHEKTALVEVISKVHKKMSKHYKQVQVTQEQVNSAKTIEKDLKTLKAKLGDEEVLEKSLEAKLVEKQTKVEHTEGLNKQSEKECGFMMDEGTKYLSSIKSEAESKRRDIETRQRNVEAILSKVDVINSRETSVKESATLKVDQMEIKCSELFEVFRKYSNSFDARVVESGLKNATVKRAGFDN</sequence>
<dbReference type="GO" id="GO:0031262">
    <property type="term" value="C:Ndc80 complex"/>
    <property type="evidence" value="ECO:0000318"/>
    <property type="project" value="GO_Central"/>
</dbReference>
<evidence type="ECO:0000256" key="6">
    <source>
        <dbReference type="ARBA" id="ARBA00023054"/>
    </source>
</evidence>
<dbReference type="Proteomes" id="UP000265566">
    <property type="component" value="Chromosome 8"/>
</dbReference>
<keyword evidence="6 9" id="KW-0175">Coiled coil</keyword>
<evidence type="ECO:0000313" key="11">
    <source>
        <dbReference type="EMBL" id="AET04447.1"/>
    </source>
</evidence>
<dbReference type="InterPro" id="IPR005549">
    <property type="entry name" value="Kinetochore_Nuf2_N"/>
</dbReference>
<keyword evidence="5" id="KW-0498">Mitosis</keyword>
<proteinExistence type="inferred from homology"/>
<evidence type="ECO:0000256" key="2">
    <source>
        <dbReference type="ARBA" id="ARBA00005498"/>
    </source>
</evidence>
<dbReference type="GO" id="GO:0044877">
    <property type="term" value="F:protein-containing complex binding"/>
    <property type="evidence" value="ECO:0000318"/>
    <property type="project" value="GO_Central"/>
</dbReference>
<evidence type="ECO:0000256" key="4">
    <source>
        <dbReference type="ARBA" id="ARBA00022618"/>
    </source>
</evidence>
<dbReference type="ExpressionAtlas" id="G7L8V7">
    <property type="expression patterns" value="differential"/>
</dbReference>
<dbReference type="GO" id="GO:0045132">
    <property type="term" value="P:meiotic chromosome segregation"/>
    <property type="evidence" value="ECO:0000318"/>
    <property type="project" value="GO_Central"/>
</dbReference>
<dbReference type="OrthoDB" id="8194677at2759"/>
<dbReference type="EMBL" id="PSQE01000008">
    <property type="protein sequence ID" value="RHN42786.1"/>
    <property type="molecule type" value="Genomic_DNA"/>
</dbReference>
<evidence type="ECO:0000313" key="14">
    <source>
        <dbReference type="Proteomes" id="UP000002051"/>
    </source>
</evidence>
<dbReference type="EMBL" id="CM001224">
    <property type="protein sequence ID" value="AET04447.1"/>
    <property type="molecule type" value="Genomic_DNA"/>
</dbReference>
<keyword evidence="4" id="KW-0132">Cell division</keyword>
<dbReference type="AlphaFoldDB" id="G7L8V7"/>
<dbReference type="KEGG" id="mtr:11413108"/>
<dbReference type="GO" id="GO:0007052">
    <property type="term" value="P:mitotic spindle organization"/>
    <property type="evidence" value="ECO:0000318"/>
    <property type="project" value="GO_Central"/>
</dbReference>
<dbReference type="PANTHER" id="PTHR48441">
    <property type="match status" value="1"/>
</dbReference>
<dbReference type="PaxDb" id="3880-AET04447"/>
<dbReference type="Pfam" id="PF03800">
    <property type="entry name" value="Nuf2"/>
    <property type="match status" value="1"/>
</dbReference>
<evidence type="ECO:0000313" key="12">
    <source>
        <dbReference type="EMBL" id="RHN42786.1"/>
    </source>
</evidence>
<keyword evidence="7" id="KW-0131">Cell cycle</keyword>
<evidence type="ECO:0000313" key="13">
    <source>
        <dbReference type="EnsemblPlants" id="AET04447"/>
    </source>
</evidence>
<reference evidence="12" key="4">
    <citation type="journal article" date="2018" name="Nat. Plants">
        <title>Whole-genome landscape of Medicago truncatula symbiotic genes.</title>
        <authorList>
            <person name="Pecrix Y."/>
            <person name="Gamas P."/>
            <person name="Carrere S."/>
        </authorList>
    </citation>
    <scope>NUCLEOTIDE SEQUENCE</scope>
    <source>
        <tissue evidence="12">Leaves</tissue>
    </source>
</reference>
<dbReference type="Gramene" id="rna49273">
    <property type="protein sequence ID" value="RHN42786.1"/>
    <property type="gene ID" value="gene49273"/>
</dbReference>
<gene>
    <name evidence="13" type="primary">11413108</name>
    <name evidence="11" type="ordered locus">MTR_8g088840</name>
    <name evidence="12" type="ORF">MtrunA17_Chr8g0380721</name>
</gene>
<dbReference type="EnsemblPlants" id="AET04447">
    <property type="protein sequence ID" value="AET04447"/>
    <property type="gene ID" value="MTR_8g088840"/>
</dbReference>
<evidence type="ECO:0000256" key="3">
    <source>
        <dbReference type="ARBA" id="ARBA00022454"/>
    </source>
</evidence>
<dbReference type="Proteomes" id="UP000002051">
    <property type="component" value="Chromosome 8"/>
</dbReference>
<comment type="subcellular location">
    <subcellularLocation>
        <location evidence="1">Chromosome</location>
        <location evidence="1">Centromere</location>
    </subcellularLocation>
</comment>
<dbReference type="GO" id="GO:0051301">
    <property type="term" value="P:cell division"/>
    <property type="evidence" value="ECO:0007669"/>
    <property type="project" value="UniProtKB-KW"/>
</dbReference>
<evidence type="ECO:0000256" key="8">
    <source>
        <dbReference type="ARBA" id="ARBA00023328"/>
    </source>
</evidence>
<dbReference type="eggNOG" id="KOG4438">
    <property type="taxonomic scope" value="Eukaryota"/>
</dbReference>
<evidence type="ECO:0000256" key="9">
    <source>
        <dbReference type="SAM" id="Coils"/>
    </source>
</evidence>
<keyword evidence="14" id="KW-1185">Reference proteome</keyword>
<dbReference type="GO" id="GO:0051315">
    <property type="term" value="P:attachment of mitotic spindle microtubules to kinetochore"/>
    <property type="evidence" value="ECO:0000318"/>
    <property type="project" value="GO_Central"/>
</dbReference>
<comment type="similarity">
    <text evidence="2">Belongs to the NUF2 family.</text>
</comment>
<evidence type="ECO:0000256" key="5">
    <source>
        <dbReference type="ARBA" id="ARBA00022776"/>
    </source>
</evidence>
<dbReference type="InterPro" id="IPR038275">
    <property type="entry name" value="Nuf2_N_sf"/>
</dbReference>
<feature type="domain" description="Kinetochore protein Nuf2 N-terminal" evidence="10">
    <location>
        <begin position="5"/>
        <end position="146"/>
    </location>
</feature>
<name>G7L8V7_MEDTR</name>
<accession>G7L8V7</accession>
<reference evidence="11 14" key="1">
    <citation type="journal article" date="2011" name="Nature">
        <title>The Medicago genome provides insight into the evolution of rhizobial symbioses.</title>
        <authorList>
            <person name="Young N.D."/>
            <person name="Debelle F."/>
            <person name="Oldroyd G.E."/>
            <person name="Geurts R."/>
            <person name="Cannon S.B."/>
            <person name="Udvardi M.K."/>
            <person name="Benedito V.A."/>
            <person name="Mayer K.F."/>
            <person name="Gouzy J."/>
            <person name="Schoof H."/>
            <person name="Van de Peer Y."/>
            <person name="Proost S."/>
            <person name="Cook D.R."/>
            <person name="Meyers B.C."/>
            <person name="Spannagl M."/>
            <person name="Cheung F."/>
            <person name="De Mita S."/>
            <person name="Krishnakumar V."/>
            <person name="Gundlach H."/>
            <person name="Zhou S."/>
            <person name="Mudge J."/>
            <person name="Bharti A.K."/>
            <person name="Murray J.D."/>
            <person name="Naoumkina M.A."/>
            <person name="Rosen B."/>
            <person name="Silverstein K.A."/>
            <person name="Tang H."/>
            <person name="Rombauts S."/>
            <person name="Zhao P.X."/>
            <person name="Zhou P."/>
            <person name="Barbe V."/>
            <person name="Bardou P."/>
            <person name="Bechner M."/>
            <person name="Bellec A."/>
            <person name="Berger A."/>
            <person name="Berges H."/>
            <person name="Bidwell S."/>
            <person name="Bisseling T."/>
            <person name="Choisne N."/>
            <person name="Couloux A."/>
            <person name="Denny R."/>
            <person name="Deshpande S."/>
            <person name="Dai X."/>
            <person name="Doyle J.J."/>
            <person name="Dudez A.M."/>
            <person name="Farmer A.D."/>
            <person name="Fouteau S."/>
            <person name="Franken C."/>
            <person name="Gibelin C."/>
            <person name="Gish J."/>
            <person name="Goldstein S."/>
            <person name="Gonzalez A.J."/>
            <person name="Green P.J."/>
            <person name="Hallab A."/>
            <person name="Hartog M."/>
            <person name="Hua A."/>
            <person name="Humphray S.J."/>
            <person name="Jeong D.H."/>
            <person name="Jing Y."/>
            <person name="Jocker A."/>
            <person name="Kenton S.M."/>
            <person name="Kim D.J."/>
            <person name="Klee K."/>
            <person name="Lai H."/>
            <person name="Lang C."/>
            <person name="Lin S."/>
            <person name="Macmil S.L."/>
            <person name="Magdelenat G."/>
            <person name="Matthews L."/>
            <person name="McCorrison J."/>
            <person name="Monaghan E.L."/>
            <person name="Mun J.H."/>
            <person name="Najar F.Z."/>
            <person name="Nicholson C."/>
            <person name="Noirot C."/>
            <person name="O'Bleness M."/>
            <person name="Paule C.R."/>
            <person name="Poulain J."/>
            <person name="Prion F."/>
            <person name="Qin B."/>
            <person name="Qu C."/>
            <person name="Retzel E.F."/>
            <person name="Riddle C."/>
            <person name="Sallet E."/>
            <person name="Samain S."/>
            <person name="Samson N."/>
            <person name="Sanders I."/>
            <person name="Saurat O."/>
            <person name="Scarpelli C."/>
            <person name="Schiex T."/>
            <person name="Segurens B."/>
            <person name="Severin A.J."/>
            <person name="Sherrier D.J."/>
            <person name="Shi R."/>
            <person name="Sims S."/>
            <person name="Singer S.R."/>
            <person name="Sinharoy S."/>
            <person name="Sterck L."/>
            <person name="Viollet A."/>
            <person name="Wang B.B."/>
            <person name="Wang K."/>
            <person name="Wang M."/>
            <person name="Wang X."/>
            <person name="Warfsmann J."/>
            <person name="Weissenbach J."/>
            <person name="White D.D."/>
            <person name="White J.D."/>
            <person name="Wiley G.B."/>
            <person name="Wincker P."/>
            <person name="Xing Y."/>
            <person name="Yang L."/>
            <person name="Yao Z."/>
            <person name="Ying F."/>
            <person name="Zhai J."/>
            <person name="Zhou L."/>
            <person name="Zuber A."/>
            <person name="Denarie J."/>
            <person name="Dixon R.A."/>
            <person name="May G.D."/>
            <person name="Schwartz D.C."/>
            <person name="Rogers J."/>
            <person name="Quetier F."/>
            <person name="Town C.D."/>
            <person name="Roe B.A."/>
        </authorList>
    </citation>
    <scope>NUCLEOTIDE SEQUENCE [LARGE SCALE GENOMIC DNA]</scope>
    <source>
        <strain evidence="11">A17</strain>
        <strain evidence="13 14">cv. Jemalong A17</strain>
    </source>
</reference>
<reference evidence="13" key="3">
    <citation type="submission" date="2015-04" db="UniProtKB">
        <authorList>
            <consortium name="EnsemblPlants"/>
        </authorList>
    </citation>
    <scope>IDENTIFICATION</scope>
    <source>
        <strain evidence="13">cv. Jemalong A17</strain>
    </source>
</reference>
<evidence type="ECO:0000256" key="7">
    <source>
        <dbReference type="ARBA" id="ARBA00023306"/>
    </source>
</evidence>